<name>A0A8S5U8B7_9CAUD</name>
<protein>
    <submittedName>
        <fullName evidence="1">Major tail protein</fullName>
    </submittedName>
</protein>
<reference evidence="1" key="1">
    <citation type="journal article" date="2021" name="Proc. Natl. Acad. Sci. U.S.A.">
        <title>A Catalog of Tens of Thousands of Viruses from Human Metagenomes Reveals Hidden Associations with Chronic Diseases.</title>
        <authorList>
            <person name="Tisza M.J."/>
            <person name="Buck C.B."/>
        </authorList>
    </citation>
    <scope>NUCLEOTIDE SEQUENCE</scope>
    <source>
        <strain evidence="1">CtwIM10</strain>
    </source>
</reference>
<accession>A0A8S5U8B7</accession>
<sequence>MAKQNDHGLIFEGDVKVRNLNQKGSGFIEIGNTTALTTQTSVETKERVSKQKGTYGSALDSLKTVKPTEIGLKLDTFDKDNLALALMGEAAVIAATAQTVADETVTIGKKGMAYKLANGNIDPATVKVKNKSKAAVDAAHIDINATLGMITILPAADTVNDGEDITVEYKTRASGGYKVSAATLSRLDLEIYVDGRNRVTGEDGVLHIPHAVMAVDGSIDWLSDDFNEVEFKGTAVLASGETSTYSFTSYNN</sequence>
<dbReference type="EMBL" id="BK016033">
    <property type="protein sequence ID" value="DAF90638.1"/>
    <property type="molecule type" value="Genomic_DNA"/>
</dbReference>
<evidence type="ECO:0000313" key="1">
    <source>
        <dbReference type="EMBL" id="DAF90638.1"/>
    </source>
</evidence>
<proteinExistence type="predicted"/>
<organism evidence="1">
    <name type="scientific">Siphoviridae sp. ctwIM10</name>
    <dbReference type="NCBI Taxonomy" id="2825728"/>
    <lineage>
        <taxon>Viruses</taxon>
        <taxon>Duplodnaviria</taxon>
        <taxon>Heunggongvirae</taxon>
        <taxon>Uroviricota</taxon>
        <taxon>Caudoviricetes</taxon>
    </lineage>
</organism>